<dbReference type="Pfam" id="PF00982">
    <property type="entry name" value="Glyco_transf_20"/>
    <property type="match status" value="1"/>
</dbReference>
<dbReference type="SFLD" id="SFLDG01141">
    <property type="entry name" value="C2.B.1:_Sucrose_Phosphatase_Li"/>
    <property type="match status" value="1"/>
</dbReference>
<dbReference type="SFLD" id="SFLDG01140">
    <property type="entry name" value="C2.B:_Phosphomannomutase_and_P"/>
    <property type="match status" value="1"/>
</dbReference>
<dbReference type="SUPFAM" id="SSF53756">
    <property type="entry name" value="UDP-Glycosyltransferase/glycogen phosphorylase"/>
    <property type="match status" value="1"/>
</dbReference>
<dbReference type="SFLD" id="SFLDS00003">
    <property type="entry name" value="Haloacid_Dehalogenase"/>
    <property type="match status" value="1"/>
</dbReference>
<dbReference type="RefSeq" id="WP_398711332.1">
    <property type="nucleotide sequence ID" value="NZ_JBIRUI010000012.1"/>
</dbReference>
<evidence type="ECO:0000256" key="1">
    <source>
        <dbReference type="ARBA" id="ARBA00008799"/>
    </source>
</evidence>
<comment type="caution">
    <text evidence="3">The sequence shown here is derived from an EMBL/GenBank/DDBJ whole genome shotgun (WGS) entry which is preliminary data.</text>
</comment>
<protein>
    <submittedName>
        <fullName evidence="3">Trehalose-6-phosphate synthase</fullName>
    </submittedName>
</protein>
<dbReference type="EMBL" id="JBIRUI010000012">
    <property type="protein sequence ID" value="MFI1717052.1"/>
    <property type="molecule type" value="Genomic_DNA"/>
</dbReference>
<evidence type="ECO:0000313" key="3">
    <source>
        <dbReference type="EMBL" id="MFI1717052.1"/>
    </source>
</evidence>
<dbReference type="InterPro" id="IPR001830">
    <property type="entry name" value="Glyco_trans_20"/>
</dbReference>
<evidence type="ECO:0000259" key="2">
    <source>
        <dbReference type="Pfam" id="PF05116"/>
    </source>
</evidence>
<dbReference type="Gene3D" id="3.40.50.2000">
    <property type="entry name" value="Glycogen Phosphorylase B"/>
    <property type="match status" value="2"/>
</dbReference>
<dbReference type="SUPFAM" id="SSF56784">
    <property type="entry name" value="HAD-like"/>
    <property type="match status" value="1"/>
</dbReference>
<proteinExistence type="inferred from homology"/>
<keyword evidence="4" id="KW-1185">Reference proteome</keyword>
<dbReference type="Pfam" id="PF05116">
    <property type="entry name" value="S6PP"/>
    <property type="match status" value="1"/>
</dbReference>
<feature type="domain" description="Sucrose phosphatase-like" evidence="2">
    <location>
        <begin position="11"/>
        <end position="214"/>
    </location>
</feature>
<sequence length="701" mass="77142">MALDAEATHTRVLVADLDGTLLGGEPRDRQRLFEALRRHPEIVVVLATGRSLESVRDLLRDDPLVPSPRWIIGDVGASVVDAARMTRLDDLEERLRAGWPGAGPVREALRRFPRLVYQDVPQDGRCSFYLAPEDLDDEVTGAVEELGCSWSYASGRFFDVLPARAGKGQALRLLAERQGWPREALLVAGDSLNDLSLFRLGAHGVVVGGAEPALAARVPVGGLVEISDLSGAAAVTHALRRLGWLERRTVVVGYHRPPVHWRDGRWQAPSSPNGVLPTLRAALTDEGLDAVWAAAHVGATRPPAPAPELTGDLSLSLLPVTENRWAGYFHRVCKETLWPALVAQPHLIEDRPGHWPDYEKVNAAFADHISSLAATGATVWLHDYNLWLVPELLKRRRPDVTVGLFHHTPFPHPDVFGRIPAADRLRASLARLDWAGFHTADCADNFHQVLTGTATDLPRVGVHPLGIDHRAVAALARTRRPRREDEAVQLVLSVERLDYAKAPVHKIHALAALLHQDPALRERVRFRLICPPPESGIHAYDTTRAELEQAVAAVNDRWRTPSWQPVEYVPHNLDFAEIVDHYLAADVFWVASLADGMNLTAQEYVTARTATARPGVLVLSRHAGIAQHLAGAALLTDPHQPDDLVRTLHEALSMTAAQRHRHLTEVSARMRFPAPAAWARNVIAAIRAARPVPGGLPEPRR</sequence>
<accession>A0ABW7UBM6</accession>
<dbReference type="InterPro" id="IPR006380">
    <property type="entry name" value="SPP-like_dom"/>
</dbReference>
<organism evidence="3 4">
    <name type="scientific">Streptomyces litmocidini</name>
    <dbReference type="NCBI Taxonomy" id="67318"/>
    <lineage>
        <taxon>Bacteria</taxon>
        <taxon>Bacillati</taxon>
        <taxon>Actinomycetota</taxon>
        <taxon>Actinomycetes</taxon>
        <taxon>Kitasatosporales</taxon>
        <taxon>Streptomycetaceae</taxon>
        <taxon>Streptomyces</taxon>
    </lineage>
</organism>
<gene>
    <name evidence="3" type="ORF">ACH407_26205</name>
</gene>
<dbReference type="Gene3D" id="3.40.50.1000">
    <property type="entry name" value="HAD superfamily/HAD-like"/>
    <property type="match status" value="1"/>
</dbReference>
<name>A0ABW7UBM6_9ACTN</name>
<dbReference type="Proteomes" id="UP001611339">
    <property type="component" value="Unassembled WGS sequence"/>
</dbReference>
<dbReference type="InterPro" id="IPR036412">
    <property type="entry name" value="HAD-like_sf"/>
</dbReference>
<reference evidence="3 4" key="1">
    <citation type="submission" date="2024-10" db="EMBL/GenBank/DDBJ databases">
        <title>The Natural Products Discovery Center: Release of the First 8490 Sequenced Strains for Exploring Actinobacteria Biosynthetic Diversity.</title>
        <authorList>
            <person name="Kalkreuter E."/>
            <person name="Kautsar S.A."/>
            <person name="Yang D."/>
            <person name="Bader C.D."/>
            <person name="Teijaro C.N."/>
            <person name="Fluegel L."/>
            <person name="Davis C.M."/>
            <person name="Simpson J.R."/>
            <person name="Lauterbach L."/>
            <person name="Steele A.D."/>
            <person name="Gui C."/>
            <person name="Meng S."/>
            <person name="Li G."/>
            <person name="Viehrig K."/>
            <person name="Ye F."/>
            <person name="Su P."/>
            <person name="Kiefer A.F."/>
            <person name="Nichols A."/>
            <person name="Cepeda A.J."/>
            <person name="Yan W."/>
            <person name="Fan B."/>
            <person name="Jiang Y."/>
            <person name="Adhikari A."/>
            <person name="Zheng C.-J."/>
            <person name="Schuster L."/>
            <person name="Cowan T.M."/>
            <person name="Smanski M.J."/>
            <person name="Chevrette M.G."/>
            <person name="De Carvalho L.P.S."/>
            <person name="Shen B."/>
        </authorList>
    </citation>
    <scope>NUCLEOTIDE SEQUENCE [LARGE SCALE GENOMIC DNA]</scope>
    <source>
        <strain evidence="3 4">NPDC020602</strain>
    </source>
</reference>
<dbReference type="PANTHER" id="PTHR10788">
    <property type="entry name" value="TREHALOSE-6-PHOSPHATE SYNTHASE"/>
    <property type="match status" value="1"/>
</dbReference>
<comment type="similarity">
    <text evidence="1">Belongs to the glycosyltransferase 20 family.</text>
</comment>
<dbReference type="PANTHER" id="PTHR10788:SF106">
    <property type="entry name" value="BCDNA.GH08860"/>
    <property type="match status" value="1"/>
</dbReference>
<dbReference type="Gene3D" id="3.90.1070.10">
    <property type="match status" value="1"/>
</dbReference>
<dbReference type="InterPro" id="IPR023214">
    <property type="entry name" value="HAD_sf"/>
</dbReference>
<evidence type="ECO:0000313" key="4">
    <source>
        <dbReference type="Proteomes" id="UP001611339"/>
    </source>
</evidence>